<keyword evidence="4" id="KW-0547">Nucleotide-binding</keyword>
<dbReference type="InterPro" id="IPR027417">
    <property type="entry name" value="P-loop_NTPase"/>
</dbReference>
<dbReference type="EMBL" id="AZMJ01000069">
    <property type="protein sequence ID" value="ETJ01810.1"/>
    <property type="molecule type" value="Genomic_DNA"/>
</dbReference>
<name>W1VAF3_9FIRM</name>
<gene>
    <name evidence="8" type="ORF">Q619_VDC00069G0001</name>
</gene>
<feature type="non-terminal residue" evidence="8">
    <location>
        <position position="1"/>
    </location>
</feature>
<evidence type="ECO:0000256" key="1">
    <source>
        <dbReference type="ARBA" id="ARBA00004496"/>
    </source>
</evidence>
<evidence type="ECO:0000313" key="8">
    <source>
        <dbReference type="EMBL" id="ETJ01810.1"/>
    </source>
</evidence>
<feature type="domain" description="Peptide chain release factor 3 C-terminal" evidence="7">
    <location>
        <begin position="40"/>
        <end position="167"/>
    </location>
</feature>
<dbReference type="InterPro" id="IPR038467">
    <property type="entry name" value="RF3_dom_3_sf"/>
</dbReference>
<dbReference type="GO" id="GO:0005525">
    <property type="term" value="F:GTP binding"/>
    <property type="evidence" value="ECO:0007669"/>
    <property type="project" value="UniProtKB-KW"/>
</dbReference>
<evidence type="ECO:0000259" key="7">
    <source>
        <dbReference type="Pfam" id="PF16658"/>
    </source>
</evidence>
<dbReference type="GO" id="GO:0016150">
    <property type="term" value="F:translation release factor activity, codon nonspecific"/>
    <property type="evidence" value="ECO:0007669"/>
    <property type="project" value="TreeGrafter"/>
</dbReference>
<dbReference type="Pfam" id="PF16658">
    <property type="entry name" value="RF3_C"/>
    <property type="match status" value="1"/>
</dbReference>
<evidence type="ECO:0000313" key="9">
    <source>
        <dbReference type="Proteomes" id="UP000018855"/>
    </source>
</evidence>
<dbReference type="InterPro" id="IPR035647">
    <property type="entry name" value="EFG_III/V"/>
</dbReference>
<dbReference type="PANTHER" id="PTHR43556">
    <property type="entry name" value="PEPTIDE CHAIN RELEASE FACTOR RF3"/>
    <property type="match status" value="1"/>
</dbReference>
<keyword evidence="6" id="KW-0342">GTP-binding</keyword>
<dbReference type="FunFam" id="3.30.70.3280:FF:000001">
    <property type="entry name" value="Peptide chain release factor 3"/>
    <property type="match status" value="1"/>
</dbReference>
<evidence type="ECO:0000256" key="2">
    <source>
        <dbReference type="ARBA" id="ARBA00009978"/>
    </source>
</evidence>
<dbReference type="Proteomes" id="UP000018855">
    <property type="component" value="Unassembled WGS sequence"/>
</dbReference>
<protein>
    <submittedName>
        <fullName evidence="8">Peptide chain release factor 3</fullName>
    </submittedName>
</protein>
<keyword evidence="3" id="KW-0963">Cytoplasm</keyword>
<evidence type="ECO:0000256" key="4">
    <source>
        <dbReference type="ARBA" id="ARBA00022741"/>
    </source>
</evidence>
<dbReference type="InterPro" id="IPR004548">
    <property type="entry name" value="PrfC"/>
</dbReference>
<dbReference type="InterPro" id="IPR009000">
    <property type="entry name" value="Transl_B-barrel_sf"/>
</dbReference>
<evidence type="ECO:0000256" key="5">
    <source>
        <dbReference type="ARBA" id="ARBA00022917"/>
    </source>
</evidence>
<dbReference type="PANTHER" id="PTHR43556:SF2">
    <property type="entry name" value="PEPTIDE CHAIN RELEASE FACTOR RF3"/>
    <property type="match status" value="1"/>
</dbReference>
<dbReference type="AlphaFoldDB" id="W1VAF3"/>
<dbReference type="SUPFAM" id="SSF54980">
    <property type="entry name" value="EF-G C-terminal domain-like"/>
    <property type="match status" value="1"/>
</dbReference>
<dbReference type="Gene3D" id="3.40.50.300">
    <property type="entry name" value="P-loop containing nucleotide triphosphate hydrolases"/>
    <property type="match status" value="1"/>
</dbReference>
<dbReference type="InterPro" id="IPR032090">
    <property type="entry name" value="RF3_C"/>
</dbReference>
<comment type="subcellular location">
    <subcellularLocation>
        <location evidence="1">Cytoplasm</location>
    </subcellularLocation>
</comment>
<dbReference type="GO" id="GO:0003924">
    <property type="term" value="F:GTPase activity"/>
    <property type="evidence" value="ECO:0007669"/>
    <property type="project" value="InterPro"/>
</dbReference>
<proteinExistence type="inferred from homology"/>
<evidence type="ECO:0000256" key="3">
    <source>
        <dbReference type="ARBA" id="ARBA00022490"/>
    </source>
</evidence>
<organism evidence="8 9">
    <name type="scientific">Veillonella dispar DORA_11</name>
    <dbReference type="NCBI Taxonomy" id="1403949"/>
    <lineage>
        <taxon>Bacteria</taxon>
        <taxon>Bacillati</taxon>
        <taxon>Bacillota</taxon>
        <taxon>Negativicutes</taxon>
        <taxon>Veillonellales</taxon>
        <taxon>Veillonellaceae</taxon>
        <taxon>Veillonella</taxon>
    </lineage>
</organism>
<dbReference type="Gene3D" id="3.30.70.3280">
    <property type="entry name" value="Peptide chain release factor 3, domain III"/>
    <property type="match status" value="1"/>
</dbReference>
<comment type="similarity">
    <text evidence="2">Belongs to the TRAFAC class translation factor GTPase superfamily. Classic translation factor GTPase family. PrfC subfamily.</text>
</comment>
<keyword evidence="5" id="KW-0648">Protein biosynthesis</keyword>
<dbReference type="GO" id="GO:0005829">
    <property type="term" value="C:cytosol"/>
    <property type="evidence" value="ECO:0007669"/>
    <property type="project" value="TreeGrafter"/>
</dbReference>
<sequence length="171" mass="19155">LATERTIVEDAYPGDIIGVFDAGTMGVGDTLCAQKHKVTFGDFPVFPPEFFARVSPKDTMKRKQFQKGMTQLAQEGAVQIFEQPVALDSFVVGAVGMLQFEVLEYRLKNEYGVDLLNHTLPYGVARWIDGEVDIASLKGIDNAMIVKDNRDRTVVLISNEWQMGWVQERNP</sequence>
<comment type="caution">
    <text evidence="8">The sequence shown here is derived from an EMBL/GenBank/DDBJ whole genome shotgun (WGS) entry which is preliminary data.</text>
</comment>
<reference evidence="8 9" key="1">
    <citation type="submission" date="2013-12" db="EMBL/GenBank/DDBJ databases">
        <title>A Varibaculum cambriense genome reconstructed from a premature infant gut community with otherwise low bacterial novelty that shifts toward anaerobic metabolism during the third week of life.</title>
        <authorList>
            <person name="Brown C.T."/>
            <person name="Sharon I."/>
            <person name="Thomas B.C."/>
            <person name="Castelle C.J."/>
            <person name="Morowitz M.J."/>
            <person name="Banfield J.F."/>
        </authorList>
    </citation>
    <scope>NUCLEOTIDE SEQUENCE [LARGE SCALE GENOMIC DNA]</scope>
    <source>
        <strain evidence="9">DORA_11</strain>
    </source>
</reference>
<accession>W1VAF3</accession>
<evidence type="ECO:0000256" key="6">
    <source>
        <dbReference type="ARBA" id="ARBA00023134"/>
    </source>
</evidence>
<feature type="non-terminal residue" evidence="8">
    <location>
        <position position="171"/>
    </location>
</feature>
<dbReference type="SUPFAM" id="SSF50447">
    <property type="entry name" value="Translation proteins"/>
    <property type="match status" value="1"/>
</dbReference>